<reference evidence="9" key="1">
    <citation type="submission" date="2018-06" db="EMBL/GenBank/DDBJ databases">
        <authorList>
            <person name="Zhirakovskaya E."/>
        </authorList>
    </citation>
    <scope>NUCLEOTIDE SEQUENCE</scope>
</reference>
<evidence type="ECO:0000259" key="8">
    <source>
        <dbReference type="PROSITE" id="PS52040"/>
    </source>
</evidence>
<dbReference type="EMBL" id="UOFE01000048">
    <property type="protein sequence ID" value="VAW55294.1"/>
    <property type="molecule type" value="Genomic_DNA"/>
</dbReference>
<dbReference type="GO" id="GO:0003677">
    <property type="term" value="F:DNA binding"/>
    <property type="evidence" value="ECO:0007669"/>
    <property type="project" value="UniProtKB-KW"/>
</dbReference>
<dbReference type="InterPro" id="IPR002205">
    <property type="entry name" value="Topo_IIA_dom_A"/>
</dbReference>
<dbReference type="HAMAP" id="MF_00936">
    <property type="entry name" value="ParC_type1"/>
    <property type="match status" value="1"/>
</dbReference>
<dbReference type="NCBIfam" id="TIGR01062">
    <property type="entry name" value="parC_Gneg"/>
    <property type="match status" value="1"/>
</dbReference>
<evidence type="ECO:0000256" key="6">
    <source>
        <dbReference type="ARBA" id="ARBA00023136"/>
    </source>
</evidence>
<dbReference type="CDD" id="cd00187">
    <property type="entry name" value="TOP4c"/>
    <property type="match status" value="1"/>
</dbReference>
<evidence type="ECO:0000256" key="5">
    <source>
        <dbReference type="ARBA" id="ARBA00023125"/>
    </source>
</evidence>
<dbReference type="GO" id="GO:0005694">
    <property type="term" value="C:chromosome"/>
    <property type="evidence" value="ECO:0007669"/>
    <property type="project" value="InterPro"/>
</dbReference>
<evidence type="ECO:0000256" key="4">
    <source>
        <dbReference type="ARBA" id="ARBA00023029"/>
    </source>
</evidence>
<organism evidence="9">
    <name type="scientific">hydrothermal vent metagenome</name>
    <dbReference type="NCBI Taxonomy" id="652676"/>
    <lineage>
        <taxon>unclassified sequences</taxon>
        <taxon>metagenomes</taxon>
        <taxon>ecological metagenomes</taxon>
    </lineage>
</organism>
<dbReference type="SMART" id="SM00434">
    <property type="entry name" value="TOP4c"/>
    <property type="match status" value="1"/>
</dbReference>
<dbReference type="InterPro" id="IPR050220">
    <property type="entry name" value="Type_II_DNA_Topoisomerases"/>
</dbReference>
<dbReference type="GO" id="GO:0003918">
    <property type="term" value="F:DNA topoisomerase type II (double strand cut, ATP-hydrolyzing) activity"/>
    <property type="evidence" value="ECO:0007669"/>
    <property type="project" value="UniProtKB-EC"/>
</dbReference>
<dbReference type="Gene3D" id="1.10.268.10">
    <property type="entry name" value="Topoisomerase, domain 3"/>
    <property type="match status" value="1"/>
</dbReference>
<dbReference type="PROSITE" id="PS52040">
    <property type="entry name" value="TOPO_IIA"/>
    <property type="match status" value="1"/>
</dbReference>
<dbReference type="InterPro" id="IPR013760">
    <property type="entry name" value="Topo_IIA-like_dom_sf"/>
</dbReference>
<keyword evidence="7 9" id="KW-0413">Isomerase</keyword>
<dbReference type="AlphaFoldDB" id="A0A3B0XH30"/>
<keyword evidence="3" id="KW-1003">Cell membrane</keyword>
<comment type="catalytic activity">
    <reaction evidence="1">
        <text>ATP-dependent breakage, passage and rejoining of double-stranded DNA.</text>
        <dbReference type="EC" id="5.6.2.2"/>
    </reaction>
</comment>
<dbReference type="Gene3D" id="3.30.1360.40">
    <property type="match status" value="1"/>
</dbReference>
<feature type="domain" description="Topo IIA-type catalytic" evidence="8">
    <location>
        <begin position="38"/>
        <end position="501"/>
    </location>
</feature>
<dbReference type="GO" id="GO:0007059">
    <property type="term" value="P:chromosome segregation"/>
    <property type="evidence" value="ECO:0007669"/>
    <property type="project" value="TreeGrafter"/>
</dbReference>
<dbReference type="Pfam" id="PF00521">
    <property type="entry name" value="DNA_topoisoIV"/>
    <property type="match status" value="1"/>
</dbReference>
<dbReference type="InterPro" id="IPR005742">
    <property type="entry name" value="TopoIV_A_Gneg"/>
</dbReference>
<proteinExistence type="inferred from homology"/>
<keyword evidence="5" id="KW-0238">DNA-binding</keyword>
<keyword evidence="6" id="KW-0472">Membrane</keyword>
<sequence>MTSQSELEFEGIEKLPLSEFTEKAYLDYAMYVIMDRALPYIGDGLKPVQRRIIYAMSELGLSASSKHKKSARTVGDVLGKYHPHGDSACYEAMVLMAQPFSYRYPLVDGQGNWGAPDDPKSFAAMRYTESRLAKYSEVLLAELGQGTVSWKPNFDGTMDEPETLPARLPNVLLNGGTGIAVGMATDIPPHNLREVATACLRLLDKPKSTVEDLCEHIQGPDFPTEAEIITPKQDILEIYNTGRGGIRQRAVYEMEDGSIIITALPYQVSGNKILEQIAAQMNAKKLPMVEDLRDESDHENPTRLVIMPRSNRINIEELMAHLFATTDLERSYRVNMNVIGINGLPQVKNLRLLLEEWLKFRTVTVRRRLQWRLDKVNKRLHILDALLIAFLNIDEVIAIIRENDKPKPVLIARFKITDTQAEAILDLKLRHLAKLEEMKIRGEQSELADERDKLEKILGSATRLKTMIRKEIMADAEAYGDDRRSPIVQRSAAQALDATSLIPSEAITVVLSSKGWVRSAKGHDIDPEKLNYKAGDDFLSSAQGKSNQTAIFLDSSGRAYTLPAHKLPSARGQGDPLSGYFTPTPGSHFVGVIIGNPDDLYLLASNFGYGFVGRLGDMQANAKKGKAVLNVGKLALALPPVKIKDVESDQIAAVSSAGHILVTPVEQLPQMAKGKGNKIINIPSKLLKAGDEKVVAITVVPEGSKLTVYSGKKHKTMKPAELDGYWGERGRRGLKLSQGYRTVDRLTVEE</sequence>
<keyword evidence="4" id="KW-0799">Topoisomerase</keyword>
<dbReference type="InterPro" id="IPR013757">
    <property type="entry name" value="Topo_IIA_A_a_sf"/>
</dbReference>
<dbReference type="Gene3D" id="2.120.10.90">
    <property type="entry name" value="DNA gyrase/topoisomerase IV, subunit A, C-terminal"/>
    <property type="match status" value="1"/>
</dbReference>
<dbReference type="SUPFAM" id="SSF101904">
    <property type="entry name" value="GyrA/ParC C-terminal domain-like"/>
    <property type="match status" value="1"/>
</dbReference>
<dbReference type="GO" id="GO:0006265">
    <property type="term" value="P:DNA topological change"/>
    <property type="evidence" value="ECO:0007669"/>
    <property type="project" value="InterPro"/>
</dbReference>
<dbReference type="GO" id="GO:0005524">
    <property type="term" value="F:ATP binding"/>
    <property type="evidence" value="ECO:0007669"/>
    <property type="project" value="InterPro"/>
</dbReference>
<dbReference type="Gene3D" id="3.90.199.10">
    <property type="entry name" value="Topoisomerase II, domain 5"/>
    <property type="match status" value="1"/>
</dbReference>
<dbReference type="FunFam" id="1.10.268.10:FF:000001">
    <property type="entry name" value="DNA gyrase subunit A"/>
    <property type="match status" value="1"/>
</dbReference>
<dbReference type="PANTHER" id="PTHR43493:SF1">
    <property type="entry name" value="DNA TOPOISOMERASE 4 SUBUNIT A"/>
    <property type="match status" value="1"/>
</dbReference>
<dbReference type="PANTHER" id="PTHR43493">
    <property type="entry name" value="DNA GYRASE/TOPOISOMERASE SUBUNIT A"/>
    <property type="match status" value="1"/>
</dbReference>
<protein>
    <recommendedName>
        <fullName evidence="2">DNA topoisomerase (ATP-hydrolyzing)</fullName>
        <ecNumber evidence="2">5.6.2.2</ecNumber>
    </recommendedName>
</protein>
<dbReference type="InterPro" id="IPR013758">
    <property type="entry name" value="Topo_IIA_A/C_ab"/>
</dbReference>
<evidence type="ECO:0000256" key="3">
    <source>
        <dbReference type="ARBA" id="ARBA00022475"/>
    </source>
</evidence>
<evidence type="ECO:0000256" key="1">
    <source>
        <dbReference type="ARBA" id="ARBA00000185"/>
    </source>
</evidence>
<dbReference type="GO" id="GO:0005737">
    <property type="term" value="C:cytoplasm"/>
    <property type="evidence" value="ECO:0007669"/>
    <property type="project" value="TreeGrafter"/>
</dbReference>
<dbReference type="InterPro" id="IPR035516">
    <property type="entry name" value="Gyrase/topoIV_suA_C"/>
</dbReference>
<dbReference type="SUPFAM" id="SSF56719">
    <property type="entry name" value="Type II DNA topoisomerase"/>
    <property type="match status" value="1"/>
</dbReference>
<gene>
    <name evidence="9" type="ORF">MNBD_GAMMA05-2391</name>
</gene>
<evidence type="ECO:0000256" key="7">
    <source>
        <dbReference type="ARBA" id="ARBA00023235"/>
    </source>
</evidence>
<evidence type="ECO:0000313" key="9">
    <source>
        <dbReference type="EMBL" id="VAW55294.1"/>
    </source>
</evidence>
<name>A0A3B0XH30_9ZZZZ</name>
<dbReference type="NCBIfam" id="NF004044">
    <property type="entry name" value="PRK05561.1"/>
    <property type="match status" value="1"/>
</dbReference>
<dbReference type="GO" id="GO:0009330">
    <property type="term" value="C:DNA topoisomerase type II (double strand cut, ATP-hydrolyzing) complex"/>
    <property type="evidence" value="ECO:0007669"/>
    <property type="project" value="TreeGrafter"/>
</dbReference>
<evidence type="ECO:0000256" key="2">
    <source>
        <dbReference type="ARBA" id="ARBA00012895"/>
    </source>
</evidence>
<accession>A0A3B0XH30</accession>
<dbReference type="EC" id="5.6.2.2" evidence="2"/>